<dbReference type="RefSeq" id="WP_285724286.1">
    <property type="nucleotide sequence ID" value="NZ_BSDD01000002.1"/>
</dbReference>
<comment type="caution">
    <text evidence="2">The sequence shown here is derived from an EMBL/GenBank/DDBJ whole genome shotgun (WGS) entry which is preliminary data.</text>
</comment>
<sequence>MPPRRFLPLLLLGLLAAPGLRAQDPALKDTFLQAKALWATQGDRDGATARFESVVAALAPRAATLDAAGTQMLCESYNWLAVLDDRNPATKARALTRLQALLDLNPDFDVDRTLTSQRLIGQFERLRSEKLAQVKLSYDPPGGTLTVDGRATPALARKFLPFGTHKLVYARPGHTPAEAAVELGPRDVKSVDFKLTRVSSTITFYVQPSGAEVFLDGRSLGRAQGVAGAEALDVAIPAGLRPEDLSAGFVLDGLKPGKHELELRAPCFRTKRLEIAASFTTPMADHVLQVVRLEPSKGTLSVASAWPGGELFLDGQDRGPLPIQKLPVCAGTYDLLVRFPSGGFAQRLTVAEGGAVSLEARPKPRLALLGLEGDQAFTGRDRLLALLQKLGDRLQQVTFLAPRPGEAPRAALDRLRAAHEAELFLTAVPVPDQVIHRVELVLSTADGETEQTLVQPLEEDPLGPLVARLNAPLPLQTRGIDATLLDLPGQPGPWVLAASEAAQKAGLQLQKPIVQVEGQPVTDAAALRRALGAKDRVTLSQGGAPVTLPVQQEPLELPLASNALAYPAVLAQLRLQYLGAKGDEAGLLKLDIGLALMHFHRYDKAIEVLRDAHVGATLGVSQGTLDYETGLCFLRLGSAYHSEAAQAFRQALKYPQATLFGPDGPLVAPLARQALEDLK</sequence>
<protein>
    <recommendedName>
        <fullName evidence="4">PEGA domain-containing protein</fullName>
    </recommendedName>
</protein>
<keyword evidence="1" id="KW-0732">Signal</keyword>
<gene>
    <name evidence="2" type="ORF">GETHPA_15420</name>
</gene>
<evidence type="ECO:0008006" key="4">
    <source>
        <dbReference type="Google" id="ProtNLM"/>
    </source>
</evidence>
<evidence type="ECO:0000313" key="3">
    <source>
        <dbReference type="Proteomes" id="UP001165089"/>
    </source>
</evidence>
<reference evidence="2 3" key="1">
    <citation type="journal article" date="2023" name="Antonie Van Leeuwenhoek">
        <title>Mesoterricola silvestris gen. nov., sp. nov., Mesoterricola sediminis sp. nov., Geothrix oryzae sp. nov., Geothrix edaphica sp. nov., Geothrix rubra sp. nov., and Geothrix limicola sp. nov., six novel members of Acidobacteriota isolated from soils.</title>
        <authorList>
            <person name="Itoh H."/>
            <person name="Sugisawa Y."/>
            <person name="Mise K."/>
            <person name="Xu Z."/>
            <person name="Kuniyasu M."/>
            <person name="Ushijima N."/>
            <person name="Kawano K."/>
            <person name="Kobayashi E."/>
            <person name="Shiratori Y."/>
            <person name="Masuda Y."/>
            <person name="Senoo K."/>
        </authorList>
    </citation>
    <scope>NUCLEOTIDE SEQUENCE [LARGE SCALE GENOMIC DNA]</scope>
    <source>
        <strain evidence="2 3">Red803</strain>
    </source>
</reference>
<accession>A0ABQ5Q677</accession>
<keyword evidence="3" id="KW-1185">Reference proteome</keyword>
<dbReference type="Proteomes" id="UP001165089">
    <property type="component" value="Unassembled WGS sequence"/>
</dbReference>
<evidence type="ECO:0000313" key="2">
    <source>
        <dbReference type="EMBL" id="GLH70009.1"/>
    </source>
</evidence>
<feature type="signal peptide" evidence="1">
    <location>
        <begin position="1"/>
        <end position="22"/>
    </location>
</feature>
<proteinExistence type="predicted"/>
<dbReference type="PANTHER" id="PTHR36194:SF1">
    <property type="entry name" value="S-LAYER-LIKE PROTEIN"/>
    <property type="match status" value="1"/>
</dbReference>
<organism evidence="2 3">
    <name type="scientific">Geothrix rubra</name>
    <dbReference type="NCBI Taxonomy" id="2927977"/>
    <lineage>
        <taxon>Bacteria</taxon>
        <taxon>Pseudomonadati</taxon>
        <taxon>Acidobacteriota</taxon>
        <taxon>Holophagae</taxon>
        <taxon>Holophagales</taxon>
        <taxon>Holophagaceae</taxon>
        <taxon>Geothrix</taxon>
    </lineage>
</organism>
<dbReference type="EMBL" id="BSDD01000002">
    <property type="protein sequence ID" value="GLH70009.1"/>
    <property type="molecule type" value="Genomic_DNA"/>
</dbReference>
<dbReference type="InterPro" id="IPR036034">
    <property type="entry name" value="PDZ_sf"/>
</dbReference>
<name>A0ABQ5Q677_9BACT</name>
<dbReference type="PANTHER" id="PTHR36194">
    <property type="entry name" value="S-LAYER-LIKE PROTEIN"/>
    <property type="match status" value="1"/>
</dbReference>
<evidence type="ECO:0000256" key="1">
    <source>
        <dbReference type="SAM" id="SignalP"/>
    </source>
</evidence>
<feature type="chain" id="PRO_5045241934" description="PEGA domain-containing protein" evidence="1">
    <location>
        <begin position="23"/>
        <end position="679"/>
    </location>
</feature>
<dbReference type="SUPFAM" id="SSF50156">
    <property type="entry name" value="PDZ domain-like"/>
    <property type="match status" value="1"/>
</dbReference>
<dbReference type="Gene3D" id="2.30.42.10">
    <property type="match status" value="1"/>
</dbReference>